<evidence type="ECO:0000313" key="3">
    <source>
        <dbReference type="EMBL" id="OGD66731.1"/>
    </source>
</evidence>
<keyword evidence="1" id="KW-0812">Transmembrane</keyword>
<reference evidence="3 4" key="1">
    <citation type="journal article" date="2016" name="Nat. Commun.">
        <title>Thousands of microbial genomes shed light on interconnected biogeochemical processes in an aquifer system.</title>
        <authorList>
            <person name="Anantharaman K."/>
            <person name="Brown C.T."/>
            <person name="Hug L.A."/>
            <person name="Sharon I."/>
            <person name="Castelle C.J."/>
            <person name="Probst A.J."/>
            <person name="Thomas B.C."/>
            <person name="Singh A."/>
            <person name="Wilkins M.J."/>
            <person name="Karaoz U."/>
            <person name="Brodie E.L."/>
            <person name="Williams K.H."/>
            <person name="Hubbard S.S."/>
            <person name="Banfield J.F."/>
        </authorList>
    </citation>
    <scope>NUCLEOTIDE SEQUENCE [LARGE SCALE GENOMIC DNA]</scope>
</reference>
<name>A0A1F5EH68_9BACT</name>
<keyword evidence="1" id="KW-1133">Transmembrane helix</keyword>
<feature type="transmembrane region" description="Helical" evidence="1">
    <location>
        <begin position="36"/>
        <end position="58"/>
    </location>
</feature>
<evidence type="ECO:0000256" key="2">
    <source>
        <dbReference type="SAM" id="SignalP"/>
    </source>
</evidence>
<dbReference type="EMBL" id="MFAE01000014">
    <property type="protein sequence ID" value="OGD66731.1"/>
    <property type="molecule type" value="Genomic_DNA"/>
</dbReference>
<dbReference type="AlphaFoldDB" id="A0A1F5EH68"/>
<dbReference type="InterPro" id="IPR043993">
    <property type="entry name" value="T4SS_pilin"/>
</dbReference>
<dbReference type="STRING" id="1797582.A2442_01215"/>
<feature type="transmembrane region" description="Helical" evidence="1">
    <location>
        <begin position="70"/>
        <end position="88"/>
    </location>
</feature>
<evidence type="ECO:0000256" key="1">
    <source>
        <dbReference type="SAM" id="Phobius"/>
    </source>
</evidence>
<evidence type="ECO:0008006" key="5">
    <source>
        <dbReference type="Google" id="ProtNLM"/>
    </source>
</evidence>
<keyword evidence="2" id="KW-0732">Signal</keyword>
<comment type="caution">
    <text evidence="3">The sequence shown here is derived from an EMBL/GenBank/DDBJ whole genome shotgun (WGS) entry which is preliminary data.</text>
</comment>
<protein>
    <recommendedName>
        <fullName evidence="5">DUF4134 domain-containing protein</fullName>
    </recommendedName>
</protein>
<dbReference type="Pfam" id="PF18895">
    <property type="entry name" value="T4SS_pilin"/>
    <property type="match status" value="1"/>
</dbReference>
<keyword evidence="1" id="KW-0472">Membrane</keyword>
<feature type="signal peptide" evidence="2">
    <location>
        <begin position="1"/>
        <end position="20"/>
    </location>
</feature>
<evidence type="ECO:0000313" key="4">
    <source>
        <dbReference type="Proteomes" id="UP000179003"/>
    </source>
</evidence>
<accession>A0A1F5EH68</accession>
<gene>
    <name evidence="3" type="ORF">A2442_01215</name>
</gene>
<proteinExistence type="predicted"/>
<organism evidence="3 4">
    <name type="scientific">Candidatus Campbellbacteria bacterium RIFOXYC2_FULL_35_25</name>
    <dbReference type="NCBI Taxonomy" id="1797582"/>
    <lineage>
        <taxon>Bacteria</taxon>
        <taxon>Candidatus Campbelliibacteriota</taxon>
    </lineage>
</organism>
<sequence>MKKYIVLSGVMSFLPSIAFAQDAFSLLAVVQSLMDIAVPLIIGAAVIFFLYGLMKYIMSVGEDKETGKQIMIWGIIALFVMVSVWGLVNVLSNTTGIGGAAAPTTIPTLIP</sequence>
<dbReference type="Proteomes" id="UP000179003">
    <property type="component" value="Unassembled WGS sequence"/>
</dbReference>
<feature type="chain" id="PRO_5009518340" description="DUF4134 domain-containing protein" evidence="2">
    <location>
        <begin position="21"/>
        <end position="111"/>
    </location>
</feature>